<dbReference type="GO" id="GO:0000724">
    <property type="term" value="P:double-strand break repair via homologous recombination"/>
    <property type="evidence" value="ECO:0007669"/>
    <property type="project" value="InterPro"/>
</dbReference>
<comment type="subcellular location">
    <subcellularLocation>
        <location evidence="1">Nucleus</location>
    </subcellularLocation>
</comment>
<feature type="compositionally biased region" description="Pro residues" evidence="12">
    <location>
        <begin position="14"/>
        <end position="27"/>
    </location>
</feature>
<evidence type="ECO:0000256" key="4">
    <source>
        <dbReference type="ARBA" id="ARBA00022679"/>
    </source>
</evidence>
<dbReference type="InterPro" id="IPR013083">
    <property type="entry name" value="Znf_RING/FYVE/PHD"/>
</dbReference>
<dbReference type="PROSITE" id="PS51044">
    <property type="entry name" value="ZF_SP_RING"/>
    <property type="match status" value="1"/>
</dbReference>
<evidence type="ECO:0000256" key="1">
    <source>
        <dbReference type="ARBA" id="ARBA00004123"/>
    </source>
</evidence>
<evidence type="ECO:0000256" key="7">
    <source>
        <dbReference type="ARBA" id="ARBA00022786"/>
    </source>
</evidence>
<dbReference type="PANTHER" id="PTHR21330">
    <property type="entry name" value="E3 SUMO-PROTEIN LIGASE NSE2"/>
    <property type="match status" value="1"/>
</dbReference>
<keyword evidence="5" id="KW-0479">Metal-binding</keyword>
<dbReference type="KEGG" id="ptkz:JDV02_008528"/>
<evidence type="ECO:0000313" key="14">
    <source>
        <dbReference type="EMBL" id="UNI22663.1"/>
    </source>
</evidence>
<dbReference type="CDD" id="cd16651">
    <property type="entry name" value="SPL-RING_NSE2"/>
    <property type="match status" value="1"/>
</dbReference>
<dbReference type="GO" id="GO:0005634">
    <property type="term" value="C:nucleus"/>
    <property type="evidence" value="ECO:0007669"/>
    <property type="project" value="UniProtKB-SubCell"/>
</dbReference>
<dbReference type="RefSeq" id="XP_047846144.1">
    <property type="nucleotide sequence ID" value="XM_047990138.1"/>
</dbReference>
<evidence type="ECO:0000256" key="9">
    <source>
        <dbReference type="ARBA" id="ARBA00023242"/>
    </source>
</evidence>
<dbReference type="Gene3D" id="3.30.40.10">
    <property type="entry name" value="Zinc/RING finger domain, C3HC4 (zinc finger)"/>
    <property type="match status" value="1"/>
</dbReference>
<dbReference type="AlphaFoldDB" id="A0A9Q8QM97"/>
<dbReference type="InterPro" id="IPR004181">
    <property type="entry name" value="Znf_MIZ"/>
</dbReference>
<feature type="domain" description="SP-RING-type" evidence="13">
    <location>
        <begin position="268"/>
        <end position="353"/>
    </location>
</feature>
<evidence type="ECO:0000256" key="2">
    <source>
        <dbReference type="ARBA" id="ARBA00004718"/>
    </source>
</evidence>
<dbReference type="PANTHER" id="PTHR21330:SF1">
    <property type="entry name" value="E3 SUMO-PROTEIN LIGASE NSE2"/>
    <property type="match status" value="1"/>
</dbReference>
<accession>A0A9Q8QM97</accession>
<evidence type="ECO:0000256" key="12">
    <source>
        <dbReference type="SAM" id="MobiDB-lite"/>
    </source>
</evidence>
<dbReference type="EMBL" id="CP086361">
    <property type="protein sequence ID" value="UNI22663.1"/>
    <property type="molecule type" value="Genomic_DNA"/>
</dbReference>
<feature type="region of interest" description="Disordered" evidence="12">
    <location>
        <begin position="242"/>
        <end position="270"/>
    </location>
</feature>
<dbReference type="Pfam" id="PF11789">
    <property type="entry name" value="zf-Nse"/>
    <property type="match status" value="1"/>
</dbReference>
<protein>
    <recommendedName>
        <fullName evidence="13">SP-RING-type domain-containing protein</fullName>
    </recommendedName>
</protein>
<evidence type="ECO:0000313" key="15">
    <source>
        <dbReference type="Proteomes" id="UP000829364"/>
    </source>
</evidence>
<evidence type="ECO:0000256" key="8">
    <source>
        <dbReference type="ARBA" id="ARBA00022833"/>
    </source>
</evidence>
<keyword evidence="9" id="KW-0539">Nucleus</keyword>
<keyword evidence="6 10" id="KW-0863">Zinc-finger</keyword>
<dbReference type="GO" id="GO:0008270">
    <property type="term" value="F:zinc ion binding"/>
    <property type="evidence" value="ECO:0007669"/>
    <property type="project" value="UniProtKB-KW"/>
</dbReference>
<gene>
    <name evidence="14" type="ORF">JDV02_008528</name>
</gene>
<comment type="similarity">
    <text evidence="3">Belongs to the NSE2 family.</text>
</comment>
<keyword evidence="4" id="KW-0808">Transferase</keyword>
<keyword evidence="15" id="KW-1185">Reference proteome</keyword>
<feature type="compositionally biased region" description="Acidic residues" evidence="12">
    <location>
        <begin position="360"/>
        <end position="374"/>
    </location>
</feature>
<evidence type="ECO:0000259" key="13">
    <source>
        <dbReference type="PROSITE" id="PS51044"/>
    </source>
</evidence>
<organism evidence="14 15">
    <name type="scientific">Purpureocillium takamizusanense</name>
    <dbReference type="NCBI Taxonomy" id="2060973"/>
    <lineage>
        <taxon>Eukaryota</taxon>
        <taxon>Fungi</taxon>
        <taxon>Dikarya</taxon>
        <taxon>Ascomycota</taxon>
        <taxon>Pezizomycotina</taxon>
        <taxon>Sordariomycetes</taxon>
        <taxon>Hypocreomycetidae</taxon>
        <taxon>Hypocreales</taxon>
        <taxon>Ophiocordycipitaceae</taxon>
        <taxon>Purpureocillium</taxon>
    </lineage>
</organism>
<reference evidence="14" key="1">
    <citation type="submission" date="2021-11" db="EMBL/GenBank/DDBJ databases">
        <title>Purpureocillium_takamizusanense_genome.</title>
        <authorList>
            <person name="Nguyen N.-H."/>
        </authorList>
    </citation>
    <scope>NUCLEOTIDE SEQUENCE</scope>
    <source>
        <strain evidence="14">PT3</strain>
    </source>
</reference>
<dbReference type="GeneID" id="72070474"/>
<dbReference type="OrthoDB" id="26899at2759"/>
<keyword evidence="8" id="KW-0862">Zinc</keyword>
<dbReference type="InterPro" id="IPR026846">
    <property type="entry name" value="Nse2(Mms21)"/>
</dbReference>
<keyword evidence="7" id="KW-0833">Ubl conjugation pathway</keyword>
<dbReference type="GO" id="GO:0030915">
    <property type="term" value="C:Smc5-Smc6 complex"/>
    <property type="evidence" value="ECO:0007669"/>
    <property type="project" value="InterPro"/>
</dbReference>
<dbReference type="GO" id="GO:0061665">
    <property type="term" value="F:SUMO ligase activity"/>
    <property type="evidence" value="ECO:0007669"/>
    <property type="project" value="TreeGrafter"/>
</dbReference>
<feature type="region of interest" description="Disordered" evidence="12">
    <location>
        <begin position="1"/>
        <end position="30"/>
    </location>
</feature>
<proteinExistence type="inferred from homology"/>
<feature type="region of interest" description="Disordered" evidence="12">
    <location>
        <begin position="349"/>
        <end position="394"/>
    </location>
</feature>
<sequence>MPRLVNRGTAAPPSAAPDLPPYEPPSCPLNEAARTALGQLSNHRGTAPYESQIKEAIRGLGLGVGDVHERLLSQQQRLEALRERRREKGLAEKSPEEERLEEHLASFEDEVDAVTRESEETLRGLIDMRNELEDEAVILGELYTTAATSSAAIAAAAQQRRGADLGPEDGDEEDDRKADPVPSSLDTLRELRAWKLAEYTKLTPIQRYARNNDYAGFKKLWHDAAAGEGGAPLPDASRWFRSNGQPVMDRPGTDNRRATAGAGEEDDDDDDVAVAREFVSLKCPLTLRDMEQPYSNVKCKHTFEKSAILDYLPRTGVVQCPQTGCSETFSSASFKDDFYLDEPMLRRIQRARQTDRNNDMDEDEEDDEDDEDEASMVVGDARRVRGRMPKPEPQ</sequence>
<keyword evidence="11" id="KW-0175">Coiled coil</keyword>
<evidence type="ECO:0000256" key="10">
    <source>
        <dbReference type="PROSITE-ProRule" id="PRU00452"/>
    </source>
</evidence>
<dbReference type="Proteomes" id="UP000829364">
    <property type="component" value="Chromosome 8"/>
</dbReference>
<evidence type="ECO:0000256" key="3">
    <source>
        <dbReference type="ARBA" id="ARBA00008212"/>
    </source>
</evidence>
<comment type="pathway">
    <text evidence="2">Protein modification; protein sumoylation.</text>
</comment>
<feature type="region of interest" description="Disordered" evidence="12">
    <location>
        <begin position="158"/>
        <end position="183"/>
    </location>
</feature>
<evidence type="ECO:0000256" key="11">
    <source>
        <dbReference type="SAM" id="Coils"/>
    </source>
</evidence>
<name>A0A9Q8QM97_9HYPO</name>
<feature type="coiled-coil region" evidence="11">
    <location>
        <begin position="97"/>
        <end position="135"/>
    </location>
</feature>
<evidence type="ECO:0000256" key="5">
    <source>
        <dbReference type="ARBA" id="ARBA00022723"/>
    </source>
</evidence>
<dbReference type="GO" id="GO:0016925">
    <property type="term" value="P:protein sumoylation"/>
    <property type="evidence" value="ECO:0007669"/>
    <property type="project" value="TreeGrafter"/>
</dbReference>
<dbReference type="SUPFAM" id="SSF57850">
    <property type="entry name" value="RING/U-box"/>
    <property type="match status" value="1"/>
</dbReference>
<evidence type="ECO:0000256" key="6">
    <source>
        <dbReference type="ARBA" id="ARBA00022771"/>
    </source>
</evidence>